<dbReference type="OrthoDB" id="423533at2759"/>
<sequence length="303" mass="36318">MNQTLFWKTILCFDMSREEVIEKRNLKNENLEKEFKINKCPIDFGNYPFQFKHLFQYNNLNNQKQIPVKSAEREERFSFHTNKLRLLEVRNSVLIQQKAAKGILELGCILTNDTKEIKHLIDAQEFSALLLKKKNKTLEIIASIVIQMYTQESFLYRKINRAFRENDKTRACISYFVKLMNYSLQHFSEKKIIYPIKVYYIEDAIQQQINRRNTNCRFREGIPKQLMAILHGLATHQHQKIELLQIKKDGILYLLYQQKPCMLFVTLVQLKQRSYQIFLMRKKYQVSHAVILEQPIFNTKKIR</sequence>
<dbReference type="AlphaFoldDB" id="A0A8S1RQI7"/>
<gene>
    <name evidence="1" type="ORF">PSON_ATCC_30995.1.T2160005</name>
</gene>
<protein>
    <submittedName>
        <fullName evidence="1">Uncharacterized protein</fullName>
    </submittedName>
</protein>
<evidence type="ECO:0000313" key="1">
    <source>
        <dbReference type="EMBL" id="CAD8129319.1"/>
    </source>
</evidence>
<proteinExistence type="predicted"/>
<accession>A0A8S1RQI7</accession>
<dbReference type="Proteomes" id="UP000692954">
    <property type="component" value="Unassembled WGS sequence"/>
</dbReference>
<organism evidence="1 2">
    <name type="scientific">Paramecium sonneborni</name>
    <dbReference type="NCBI Taxonomy" id="65129"/>
    <lineage>
        <taxon>Eukaryota</taxon>
        <taxon>Sar</taxon>
        <taxon>Alveolata</taxon>
        <taxon>Ciliophora</taxon>
        <taxon>Intramacronucleata</taxon>
        <taxon>Oligohymenophorea</taxon>
        <taxon>Peniculida</taxon>
        <taxon>Parameciidae</taxon>
        <taxon>Paramecium</taxon>
    </lineage>
</organism>
<keyword evidence="2" id="KW-1185">Reference proteome</keyword>
<evidence type="ECO:0000313" key="2">
    <source>
        <dbReference type="Proteomes" id="UP000692954"/>
    </source>
</evidence>
<name>A0A8S1RQI7_9CILI</name>
<reference evidence="1" key="1">
    <citation type="submission" date="2021-01" db="EMBL/GenBank/DDBJ databases">
        <authorList>
            <consortium name="Genoscope - CEA"/>
            <person name="William W."/>
        </authorList>
    </citation>
    <scope>NUCLEOTIDE SEQUENCE</scope>
</reference>
<comment type="caution">
    <text evidence="1">The sequence shown here is derived from an EMBL/GenBank/DDBJ whole genome shotgun (WGS) entry which is preliminary data.</text>
</comment>
<dbReference type="EMBL" id="CAJJDN010000216">
    <property type="protein sequence ID" value="CAD8129319.1"/>
    <property type="molecule type" value="Genomic_DNA"/>
</dbReference>